<comment type="caution">
    <text evidence="2">The sequence shown here is derived from an EMBL/GenBank/DDBJ whole genome shotgun (WGS) entry which is preliminary data.</text>
</comment>
<feature type="region of interest" description="Disordered" evidence="1">
    <location>
        <begin position="264"/>
        <end position="284"/>
    </location>
</feature>
<protein>
    <submittedName>
        <fullName evidence="2">Uncharacterized protein</fullName>
    </submittedName>
</protein>
<keyword evidence="3" id="KW-1185">Reference proteome</keyword>
<dbReference type="PANTHER" id="PTHR16206:SF18">
    <property type="entry name" value="TARGET OF ERK KINASE MPK-1"/>
    <property type="match status" value="1"/>
</dbReference>
<gene>
    <name evidence="2" type="ORF">CAMP_LOCUS4055</name>
</gene>
<evidence type="ECO:0000256" key="1">
    <source>
        <dbReference type="SAM" id="MobiDB-lite"/>
    </source>
</evidence>
<dbReference type="EMBL" id="CANHGI010000002">
    <property type="protein sequence ID" value="CAI5441418.1"/>
    <property type="molecule type" value="Genomic_DNA"/>
</dbReference>
<feature type="compositionally biased region" description="Basic and acidic residues" evidence="1">
    <location>
        <begin position="267"/>
        <end position="279"/>
    </location>
</feature>
<dbReference type="OrthoDB" id="276323at2759"/>
<proteinExistence type="predicted"/>
<evidence type="ECO:0000313" key="3">
    <source>
        <dbReference type="Proteomes" id="UP001152747"/>
    </source>
</evidence>
<name>A0A9P1IB54_9PELO</name>
<organism evidence="2 3">
    <name type="scientific">Caenorhabditis angaria</name>
    <dbReference type="NCBI Taxonomy" id="860376"/>
    <lineage>
        <taxon>Eukaryota</taxon>
        <taxon>Metazoa</taxon>
        <taxon>Ecdysozoa</taxon>
        <taxon>Nematoda</taxon>
        <taxon>Chromadorea</taxon>
        <taxon>Rhabditida</taxon>
        <taxon>Rhabditina</taxon>
        <taxon>Rhabditomorpha</taxon>
        <taxon>Rhabditoidea</taxon>
        <taxon>Rhabditidae</taxon>
        <taxon>Peloderinae</taxon>
        <taxon>Caenorhabditis</taxon>
    </lineage>
</organism>
<dbReference type="PANTHER" id="PTHR16206">
    <property type="entry name" value="DEP DOMAIN-CONTAINING"/>
    <property type="match status" value="1"/>
</dbReference>
<accession>A0A9P1IB54</accession>
<reference evidence="2" key="1">
    <citation type="submission" date="2022-11" db="EMBL/GenBank/DDBJ databases">
        <authorList>
            <person name="Kikuchi T."/>
        </authorList>
    </citation>
    <scope>NUCLEOTIDE SEQUENCE</scope>
    <source>
        <strain evidence="2">PS1010</strain>
    </source>
</reference>
<evidence type="ECO:0000313" key="2">
    <source>
        <dbReference type="EMBL" id="CAI5441418.1"/>
    </source>
</evidence>
<dbReference type="AlphaFoldDB" id="A0A9P1IB54"/>
<sequence length="329" mass="38224">MLNFLEDIALPIDDTKKNASFLTSIMEKMKIGSSEERLDIRQEDDMDLLIETHPYIRPASAWFQMARLCAPMLYLEIQSERGKAMQLFVWCKAALTAVAQRLEKVTKNGENPLFPNEFGPVLKKIAEQLIGNFDCEEKLNLAVLYLFLMIPSPVRETIDHIIQWLQLTLRTDSVEDLRSPFYLGRKEPRHKENYHVIVEEIRHFMFPKGCLTNIQQDILIETMVDLRNANRLGKMPKQLEESLKSKKCKNDEEPTTPVRYAVAPKQSLREREQKNDGRSDLNPTEDALVSMIETMLNDTKMSLSEKTKQLQNFSKSYPSLYNRFFKGML</sequence>
<dbReference type="Proteomes" id="UP001152747">
    <property type="component" value="Unassembled WGS sequence"/>
</dbReference>